<dbReference type="CDD" id="cd07437">
    <property type="entry name" value="PHP_HisPPase_Ycdx_like"/>
    <property type="match status" value="1"/>
</dbReference>
<dbReference type="PANTHER" id="PTHR36928">
    <property type="entry name" value="PHOSPHATASE YCDX-RELATED"/>
    <property type="match status" value="1"/>
</dbReference>
<sequence>MNIIADTHCHTLASTHAYSTLSEMVHAAAVKGLYAIAITDHGVAMPGAPGKWYFQNLVVVPHKLEGVLVLRGEECDVVDYDGNTDLQDSDVDSLDWIVASMHDPAMPKGPHSVEAITNAWLNIAKNPHIQVIGHSGSAQFPYDYERVIPEFGHNGKLVELNEATFSNRRSSVENCVQIMQLCKKHAVPIVVNTDSHFSARVGCFENSLRLLEELDFPEELVVNSSVERFNAYLRKYTQVYQDPLLELNLL</sequence>
<proteinExistence type="predicted"/>
<dbReference type="InterPro" id="IPR003141">
    <property type="entry name" value="Pol/His_phosphatase_N"/>
</dbReference>
<dbReference type="InterPro" id="IPR004013">
    <property type="entry name" value="PHP_dom"/>
</dbReference>
<dbReference type="InterPro" id="IPR050243">
    <property type="entry name" value="PHP_phosphatase"/>
</dbReference>
<protein>
    <submittedName>
        <fullName evidence="2">Phosphatase</fullName>
    </submittedName>
</protein>
<dbReference type="Proteomes" id="UP001298681">
    <property type="component" value="Unassembled WGS sequence"/>
</dbReference>
<keyword evidence="3" id="KW-1185">Reference proteome</keyword>
<dbReference type="Pfam" id="PF02811">
    <property type="entry name" value="PHP"/>
    <property type="match status" value="1"/>
</dbReference>
<evidence type="ECO:0000313" key="2">
    <source>
        <dbReference type="EMBL" id="MCG4609682.1"/>
    </source>
</evidence>
<accession>A0ABS9MHE2</accession>
<dbReference type="SUPFAM" id="SSF89550">
    <property type="entry name" value="PHP domain-like"/>
    <property type="match status" value="1"/>
</dbReference>
<reference evidence="2 3" key="1">
    <citation type="submission" date="2022-01" db="EMBL/GenBank/DDBJ databases">
        <title>Collection of gut derived symbiotic bacterial strains cultured from healthy donors.</title>
        <authorList>
            <person name="Lin H."/>
            <person name="Kohout C."/>
            <person name="Waligurski E."/>
            <person name="Pamer E.G."/>
        </authorList>
    </citation>
    <scope>NUCLEOTIDE SEQUENCE [LARGE SCALE GENOMIC DNA]</scope>
    <source>
        <strain evidence="2 3">DFI.7.58</strain>
    </source>
</reference>
<feature type="domain" description="Polymerase/histidinol phosphatase N-terminal" evidence="1">
    <location>
        <begin position="5"/>
        <end position="79"/>
    </location>
</feature>
<dbReference type="Gene3D" id="3.20.20.140">
    <property type="entry name" value="Metal-dependent hydrolases"/>
    <property type="match status" value="1"/>
</dbReference>
<organism evidence="2 3">
    <name type="scientific">Anaeromassilibacillus senegalensis</name>
    <dbReference type="NCBI Taxonomy" id="1673717"/>
    <lineage>
        <taxon>Bacteria</taxon>
        <taxon>Bacillati</taxon>
        <taxon>Bacillota</taxon>
        <taxon>Clostridia</taxon>
        <taxon>Eubacteriales</taxon>
        <taxon>Acutalibacteraceae</taxon>
        <taxon>Anaeromassilibacillus</taxon>
    </lineage>
</organism>
<evidence type="ECO:0000259" key="1">
    <source>
        <dbReference type="SMART" id="SM00481"/>
    </source>
</evidence>
<dbReference type="SMART" id="SM00481">
    <property type="entry name" value="POLIIIAc"/>
    <property type="match status" value="1"/>
</dbReference>
<dbReference type="InterPro" id="IPR016195">
    <property type="entry name" value="Pol/histidinol_Pase-like"/>
</dbReference>
<gene>
    <name evidence="2" type="ORF">L0P57_01820</name>
</gene>
<name>A0ABS9MHE2_9FIRM</name>
<dbReference type="RefSeq" id="WP_191395548.1">
    <property type="nucleotide sequence ID" value="NZ_JAKNHQ010000002.1"/>
</dbReference>
<evidence type="ECO:0000313" key="3">
    <source>
        <dbReference type="Proteomes" id="UP001298681"/>
    </source>
</evidence>
<comment type="caution">
    <text evidence="2">The sequence shown here is derived from an EMBL/GenBank/DDBJ whole genome shotgun (WGS) entry which is preliminary data.</text>
</comment>
<dbReference type="EMBL" id="JAKNHQ010000002">
    <property type="protein sequence ID" value="MCG4609682.1"/>
    <property type="molecule type" value="Genomic_DNA"/>
</dbReference>
<dbReference type="PANTHER" id="PTHR36928:SF1">
    <property type="entry name" value="PHOSPHATASE YCDX-RELATED"/>
    <property type="match status" value="1"/>
</dbReference>